<evidence type="ECO:0000256" key="2">
    <source>
        <dbReference type="ARBA" id="ARBA00023015"/>
    </source>
</evidence>
<dbReference type="CDD" id="cd08414">
    <property type="entry name" value="PBP2_LTTR_aromatics_like"/>
    <property type="match status" value="1"/>
</dbReference>
<dbReference type="InterPro" id="IPR000847">
    <property type="entry name" value="LysR_HTH_N"/>
</dbReference>
<dbReference type="GO" id="GO:0032993">
    <property type="term" value="C:protein-DNA complex"/>
    <property type="evidence" value="ECO:0007669"/>
    <property type="project" value="TreeGrafter"/>
</dbReference>
<evidence type="ECO:0000313" key="6">
    <source>
        <dbReference type="EMBL" id="SMG02999.1"/>
    </source>
</evidence>
<accession>A0A238HCJ2</accession>
<organism evidence="6 7">
    <name type="scientific">Burkholderia singularis</name>
    <dbReference type="NCBI Taxonomy" id="1503053"/>
    <lineage>
        <taxon>Bacteria</taxon>
        <taxon>Pseudomonadati</taxon>
        <taxon>Pseudomonadota</taxon>
        <taxon>Betaproteobacteria</taxon>
        <taxon>Burkholderiales</taxon>
        <taxon>Burkholderiaceae</taxon>
        <taxon>Burkholderia</taxon>
        <taxon>pseudomallei group</taxon>
    </lineage>
</organism>
<keyword evidence="4" id="KW-0804">Transcription</keyword>
<dbReference type="Pfam" id="PF00126">
    <property type="entry name" value="HTH_1"/>
    <property type="match status" value="1"/>
</dbReference>
<keyword evidence="3" id="KW-0238">DNA-binding</keyword>
<dbReference type="PANTHER" id="PTHR30346">
    <property type="entry name" value="TRANSCRIPTIONAL DUAL REGULATOR HCAR-RELATED"/>
    <property type="match status" value="1"/>
</dbReference>
<keyword evidence="2" id="KW-0805">Transcription regulation</keyword>
<name>A0A238HCJ2_9BURK</name>
<evidence type="ECO:0000256" key="4">
    <source>
        <dbReference type="ARBA" id="ARBA00023163"/>
    </source>
</evidence>
<comment type="similarity">
    <text evidence="1">Belongs to the LysR transcriptional regulatory family.</text>
</comment>
<proteinExistence type="inferred from homology"/>
<protein>
    <submittedName>
        <fullName evidence="6">Transcriptional regulators, LysR family</fullName>
    </submittedName>
</protein>
<dbReference type="GO" id="GO:0003700">
    <property type="term" value="F:DNA-binding transcription factor activity"/>
    <property type="evidence" value="ECO:0007669"/>
    <property type="project" value="InterPro"/>
</dbReference>
<gene>
    <name evidence="6" type="ORF">BSIN_5271</name>
</gene>
<dbReference type="InterPro" id="IPR036390">
    <property type="entry name" value="WH_DNA-bd_sf"/>
</dbReference>
<dbReference type="PANTHER" id="PTHR30346:SF0">
    <property type="entry name" value="HCA OPERON TRANSCRIPTIONAL ACTIVATOR HCAR"/>
    <property type="match status" value="1"/>
</dbReference>
<dbReference type="Gene3D" id="3.40.190.10">
    <property type="entry name" value="Periplasmic binding protein-like II"/>
    <property type="match status" value="2"/>
</dbReference>
<dbReference type="Pfam" id="PF03466">
    <property type="entry name" value="LysR_substrate"/>
    <property type="match status" value="1"/>
</dbReference>
<dbReference type="EMBL" id="FXAN01000123">
    <property type="protein sequence ID" value="SMG02999.1"/>
    <property type="molecule type" value="Genomic_DNA"/>
</dbReference>
<dbReference type="SUPFAM" id="SSF53850">
    <property type="entry name" value="Periplasmic binding protein-like II"/>
    <property type="match status" value="1"/>
</dbReference>
<reference evidence="6 7" key="1">
    <citation type="submission" date="2017-04" db="EMBL/GenBank/DDBJ databases">
        <authorList>
            <person name="Afonso C.L."/>
            <person name="Miller P.J."/>
            <person name="Scott M.A."/>
            <person name="Spackman E."/>
            <person name="Goraichik I."/>
            <person name="Dimitrov K.M."/>
            <person name="Suarez D.L."/>
            <person name="Swayne D.E."/>
        </authorList>
    </citation>
    <scope>NUCLEOTIDE SEQUENCE [LARGE SCALE GENOMIC DNA]</scope>
    <source>
        <strain evidence="6">LMG 28154</strain>
    </source>
</reference>
<evidence type="ECO:0000313" key="7">
    <source>
        <dbReference type="Proteomes" id="UP000198460"/>
    </source>
</evidence>
<evidence type="ECO:0000256" key="3">
    <source>
        <dbReference type="ARBA" id="ARBA00023125"/>
    </source>
</evidence>
<feature type="domain" description="HTH lysR-type" evidence="5">
    <location>
        <begin position="2"/>
        <end position="59"/>
    </location>
</feature>
<dbReference type="Proteomes" id="UP000198460">
    <property type="component" value="Unassembled WGS sequence"/>
</dbReference>
<evidence type="ECO:0000256" key="1">
    <source>
        <dbReference type="ARBA" id="ARBA00009437"/>
    </source>
</evidence>
<dbReference type="InterPro" id="IPR005119">
    <property type="entry name" value="LysR_subst-bd"/>
</dbReference>
<dbReference type="InterPro" id="IPR036388">
    <property type="entry name" value="WH-like_DNA-bd_sf"/>
</dbReference>
<dbReference type="Gene3D" id="1.10.10.10">
    <property type="entry name" value="Winged helix-like DNA-binding domain superfamily/Winged helix DNA-binding domain"/>
    <property type="match status" value="1"/>
</dbReference>
<dbReference type="SUPFAM" id="SSF46785">
    <property type="entry name" value="Winged helix' DNA-binding domain"/>
    <property type="match status" value="1"/>
</dbReference>
<sequence length="302" mass="33498">MIDLRQLRAFIAVAETEHVGRAAERLHISQSPLSRQIIRLEEQLGLALFERVRQRVRLTKEGQIFLEEARSLLKQAERLETHAQRLARGETGTLSIGYVEASMRLNLLPQALQSFCATYPDVPVTLHALRSAKQIDAIRKRTLDIGLVYSPPSPADTDLASLLVASDSIVLAIPDDHPLGRVKRITARHLDGQRWIAMPRTLNPAARERFVAACSACGFMPDIRLEAVEPTAMLRLVGAGLGVGLVQAALRTAASSGILFKTLPWFPLTVDVHVVWRRSDCSPLLARFLENIASLSVEDNRR</sequence>
<dbReference type="GO" id="GO:0003677">
    <property type="term" value="F:DNA binding"/>
    <property type="evidence" value="ECO:0007669"/>
    <property type="project" value="UniProtKB-KW"/>
</dbReference>
<dbReference type="AlphaFoldDB" id="A0A238HCJ2"/>
<dbReference type="RefSeq" id="WP_089342250.1">
    <property type="nucleotide sequence ID" value="NZ_FXAN01000123.1"/>
</dbReference>
<evidence type="ECO:0000259" key="5">
    <source>
        <dbReference type="PROSITE" id="PS50931"/>
    </source>
</evidence>
<dbReference type="FunFam" id="1.10.10.10:FF:000001">
    <property type="entry name" value="LysR family transcriptional regulator"/>
    <property type="match status" value="1"/>
</dbReference>
<dbReference type="PRINTS" id="PR00039">
    <property type="entry name" value="HTHLYSR"/>
</dbReference>
<dbReference type="PROSITE" id="PS50931">
    <property type="entry name" value="HTH_LYSR"/>
    <property type="match status" value="1"/>
</dbReference>